<gene>
    <name evidence="2" type="ORF">BV913_11985</name>
</gene>
<dbReference type="PROSITE" id="PS50943">
    <property type="entry name" value="HTH_CROC1"/>
    <property type="match status" value="1"/>
</dbReference>
<evidence type="ECO:0000313" key="2">
    <source>
        <dbReference type="EMBL" id="OSI27612.1"/>
    </source>
</evidence>
<dbReference type="EMBL" id="MTAC01000049">
    <property type="protein sequence ID" value="OSI27612.1"/>
    <property type="molecule type" value="Genomic_DNA"/>
</dbReference>
<feature type="domain" description="HTH cro/C1-type" evidence="1">
    <location>
        <begin position="17"/>
        <end position="58"/>
    </location>
</feature>
<evidence type="ECO:0000259" key="1">
    <source>
        <dbReference type="PROSITE" id="PS50943"/>
    </source>
</evidence>
<dbReference type="RefSeq" id="WP_085419006.1">
    <property type="nucleotide sequence ID" value="NZ_CP091509.1"/>
</dbReference>
<organism evidence="2 3">
    <name type="scientific">Neisseria dumasiana</name>
    <dbReference type="NCBI Taxonomy" id="1931275"/>
    <lineage>
        <taxon>Bacteria</taxon>
        <taxon>Pseudomonadati</taxon>
        <taxon>Pseudomonadota</taxon>
        <taxon>Betaproteobacteria</taxon>
        <taxon>Neisseriales</taxon>
        <taxon>Neisseriaceae</taxon>
        <taxon>Neisseria</taxon>
    </lineage>
</organism>
<sequence length="74" mass="8739">MKLSEYLRKMPRGYRFELAKILKCHPAYISHISTGYRKPSPQMAVDIEKATNNEVSRYDLRDDAEHIWGKRQEA</sequence>
<comment type="caution">
    <text evidence="2">The sequence shown here is derived from an EMBL/GenBank/DDBJ whole genome shotgun (WGS) entry which is preliminary data.</text>
</comment>
<dbReference type="Pfam" id="PF15943">
    <property type="entry name" value="YdaS_toxin"/>
    <property type="match status" value="1"/>
</dbReference>
<dbReference type="SUPFAM" id="SSF47413">
    <property type="entry name" value="lambda repressor-like DNA-binding domains"/>
    <property type="match status" value="1"/>
</dbReference>
<dbReference type="Gene3D" id="1.10.260.40">
    <property type="entry name" value="lambda repressor-like DNA-binding domains"/>
    <property type="match status" value="1"/>
</dbReference>
<dbReference type="InterPro" id="IPR010982">
    <property type="entry name" value="Lambda_DNA-bd_dom_sf"/>
</dbReference>
<reference evidence="2 3" key="1">
    <citation type="submission" date="2017-01" db="EMBL/GenBank/DDBJ databases">
        <authorList>
            <person name="Wolfgang W.J."/>
            <person name="Cole J."/>
            <person name="Wroblewski D."/>
            <person name="Mcginnis J."/>
            <person name="Musser K.A."/>
        </authorList>
    </citation>
    <scope>NUCLEOTIDE SEQUENCE [LARGE SCALE GENOMIC DNA]</scope>
    <source>
        <strain evidence="2 3">93087</strain>
    </source>
</reference>
<evidence type="ECO:0000313" key="3">
    <source>
        <dbReference type="Proteomes" id="UP000193346"/>
    </source>
</evidence>
<dbReference type="InterPro" id="IPR031856">
    <property type="entry name" value="YdaS_toxin-like"/>
</dbReference>
<name>A0ABX3WJD7_9NEIS</name>
<accession>A0ABX3WJD7</accession>
<dbReference type="Proteomes" id="UP000193346">
    <property type="component" value="Unassembled WGS sequence"/>
</dbReference>
<proteinExistence type="predicted"/>
<keyword evidence="3" id="KW-1185">Reference proteome</keyword>
<dbReference type="InterPro" id="IPR001387">
    <property type="entry name" value="Cro/C1-type_HTH"/>
</dbReference>
<protein>
    <recommendedName>
        <fullName evidence="1">HTH cro/C1-type domain-containing protein</fullName>
    </recommendedName>
</protein>